<dbReference type="CDD" id="cd09539">
    <property type="entry name" value="SAM_TNK-like"/>
    <property type="match status" value="1"/>
</dbReference>
<evidence type="ECO:0000256" key="19">
    <source>
        <dbReference type="ARBA" id="ARBA00022679"/>
    </source>
</evidence>
<keyword evidence="29" id="KW-0829">Tyrosine-protein kinase</keyword>
<dbReference type="GO" id="GO:0005634">
    <property type="term" value="C:nucleus"/>
    <property type="evidence" value="ECO:0007669"/>
    <property type="project" value="UniProtKB-SubCell"/>
</dbReference>
<feature type="compositionally biased region" description="Low complexity" evidence="39">
    <location>
        <begin position="687"/>
        <end position="703"/>
    </location>
</feature>
<evidence type="ECO:0000256" key="3">
    <source>
        <dbReference type="ARBA" id="ARBA00004132"/>
    </source>
</evidence>
<dbReference type="InterPro" id="IPR020635">
    <property type="entry name" value="Tyr_kinase_cat_dom"/>
</dbReference>
<feature type="binding site" evidence="38">
    <location>
        <position position="160"/>
    </location>
    <ligand>
        <name>ATP</name>
        <dbReference type="ChEBI" id="CHEBI:30616"/>
    </ligand>
</feature>
<evidence type="ECO:0000256" key="37">
    <source>
        <dbReference type="ARBA" id="ARBA00077194"/>
    </source>
</evidence>
<evidence type="ECO:0000256" key="36">
    <source>
        <dbReference type="ARBA" id="ARBA00072244"/>
    </source>
</evidence>
<dbReference type="InterPro" id="IPR000719">
    <property type="entry name" value="Prot_kinase_dom"/>
</dbReference>
<dbReference type="InterPro" id="IPR050198">
    <property type="entry name" value="Non-receptor_tyrosine_kinases"/>
</dbReference>
<evidence type="ECO:0000256" key="31">
    <source>
        <dbReference type="ARBA" id="ARBA00023242"/>
    </source>
</evidence>
<evidence type="ECO:0000256" key="16">
    <source>
        <dbReference type="ARBA" id="ARBA00022527"/>
    </source>
</evidence>
<evidence type="ECO:0000256" key="6">
    <source>
        <dbReference type="ARBA" id="ARBA00004236"/>
    </source>
</evidence>
<keyword evidence="17" id="KW-0597">Phosphoprotein</keyword>
<dbReference type="EC" id="2.7.10.2" evidence="10"/>
<evidence type="ECO:0000256" key="4">
    <source>
        <dbReference type="ARBA" id="ARBA00004177"/>
    </source>
</evidence>
<feature type="region of interest" description="Disordered" evidence="39">
    <location>
        <begin position="550"/>
        <end position="752"/>
    </location>
</feature>
<dbReference type="InterPro" id="IPR015116">
    <property type="entry name" value="Cdc42-bd-like"/>
</dbReference>
<evidence type="ECO:0000256" key="9">
    <source>
        <dbReference type="ARBA" id="ARBA00004600"/>
    </source>
</evidence>
<dbReference type="CDD" id="cd05040">
    <property type="entry name" value="PTKc_Ack_like"/>
    <property type="match status" value="1"/>
</dbReference>
<dbReference type="SUPFAM" id="SSF56112">
    <property type="entry name" value="Protein kinase-like (PK-like)"/>
    <property type="match status" value="1"/>
</dbReference>
<evidence type="ECO:0000256" key="24">
    <source>
        <dbReference type="ARBA" id="ARBA00022840"/>
    </source>
</evidence>
<evidence type="ECO:0000256" key="2">
    <source>
        <dbReference type="ARBA" id="ARBA00004123"/>
    </source>
</evidence>
<keyword evidence="16" id="KW-0723">Serine/threonine-protein kinase</keyword>
<dbReference type="GO" id="GO:0005524">
    <property type="term" value="F:ATP binding"/>
    <property type="evidence" value="ECO:0007669"/>
    <property type="project" value="UniProtKB-UniRule"/>
</dbReference>
<evidence type="ECO:0000256" key="39">
    <source>
        <dbReference type="SAM" id="MobiDB-lite"/>
    </source>
</evidence>
<evidence type="ECO:0000256" key="25">
    <source>
        <dbReference type="ARBA" id="ARBA00022842"/>
    </source>
</evidence>
<evidence type="ECO:0000256" key="35">
    <source>
        <dbReference type="ARBA" id="ARBA00060742"/>
    </source>
</evidence>
<evidence type="ECO:0000256" key="30">
    <source>
        <dbReference type="ARBA" id="ARBA00023176"/>
    </source>
</evidence>
<dbReference type="GO" id="GO:0005912">
    <property type="term" value="C:adherens junction"/>
    <property type="evidence" value="ECO:0007669"/>
    <property type="project" value="UniProtKB-SubCell"/>
</dbReference>
<feature type="compositionally biased region" description="Polar residues" evidence="39">
    <location>
        <begin position="1025"/>
        <end position="1038"/>
    </location>
</feature>
<dbReference type="PRINTS" id="PR00109">
    <property type="entry name" value="TYRKINASE"/>
</dbReference>
<comment type="caution">
    <text evidence="41">The sequence shown here is derived from an EMBL/GenBank/DDBJ whole genome shotgun (WGS) entry which is preliminary data.</text>
</comment>
<dbReference type="Proteomes" id="UP000440578">
    <property type="component" value="Unassembled WGS sequence"/>
</dbReference>
<evidence type="ECO:0000256" key="29">
    <source>
        <dbReference type="ARBA" id="ARBA00023137"/>
    </source>
</evidence>
<keyword evidence="32" id="KW-0968">Cytoplasmic vesicle</keyword>
<dbReference type="EMBL" id="VIIS01001799">
    <property type="protein sequence ID" value="KAF0292707.1"/>
    <property type="molecule type" value="Genomic_DNA"/>
</dbReference>
<evidence type="ECO:0000256" key="5">
    <source>
        <dbReference type="ARBA" id="ARBA00004180"/>
    </source>
</evidence>
<feature type="compositionally biased region" description="Basic and acidic residues" evidence="39">
    <location>
        <begin position="823"/>
        <end position="834"/>
    </location>
</feature>
<dbReference type="Gene3D" id="3.30.200.20">
    <property type="entry name" value="Phosphorylase Kinase, domain 1"/>
    <property type="match status" value="1"/>
</dbReference>
<proteinExistence type="inferred from homology"/>
<dbReference type="SMART" id="SM00219">
    <property type="entry name" value="TyrKc"/>
    <property type="match status" value="1"/>
</dbReference>
<evidence type="ECO:0000256" key="20">
    <source>
        <dbReference type="ARBA" id="ARBA00022723"/>
    </source>
</evidence>
<dbReference type="GO" id="GO:0004674">
    <property type="term" value="F:protein serine/threonine kinase activity"/>
    <property type="evidence" value="ECO:0007669"/>
    <property type="project" value="UniProtKB-KW"/>
</dbReference>
<evidence type="ECO:0000256" key="8">
    <source>
        <dbReference type="ARBA" id="ARBA00004536"/>
    </source>
</evidence>
<feature type="region of interest" description="Disordered" evidence="39">
    <location>
        <begin position="1006"/>
        <end position="1065"/>
    </location>
</feature>
<feature type="compositionally biased region" description="Acidic residues" evidence="39">
    <location>
        <begin position="807"/>
        <end position="816"/>
    </location>
</feature>
<keyword evidence="24 38" id="KW-0067">ATP-binding</keyword>
<feature type="compositionally biased region" description="Low complexity" evidence="39">
    <location>
        <begin position="1039"/>
        <end position="1061"/>
    </location>
</feature>
<dbReference type="GO" id="GO:0005905">
    <property type="term" value="C:clathrin-coated pit"/>
    <property type="evidence" value="ECO:0007669"/>
    <property type="project" value="UniProtKB-SubCell"/>
</dbReference>
<comment type="catalytic activity">
    <reaction evidence="33">
        <text>L-threonyl-[protein] + ATP = O-phospho-L-threonyl-[protein] + ADP + H(+)</text>
        <dbReference type="Rhea" id="RHEA:46608"/>
        <dbReference type="Rhea" id="RHEA-COMP:11060"/>
        <dbReference type="Rhea" id="RHEA-COMP:11605"/>
        <dbReference type="ChEBI" id="CHEBI:15378"/>
        <dbReference type="ChEBI" id="CHEBI:30013"/>
        <dbReference type="ChEBI" id="CHEBI:30616"/>
        <dbReference type="ChEBI" id="CHEBI:61977"/>
        <dbReference type="ChEBI" id="CHEBI:456216"/>
        <dbReference type="EC" id="2.7.11.1"/>
    </reaction>
</comment>
<dbReference type="GO" id="GO:0046872">
    <property type="term" value="F:metal ion binding"/>
    <property type="evidence" value="ECO:0007669"/>
    <property type="project" value="UniProtKB-KW"/>
</dbReference>
<evidence type="ECO:0000256" key="28">
    <source>
        <dbReference type="ARBA" id="ARBA00023136"/>
    </source>
</evidence>
<evidence type="ECO:0000256" key="38">
    <source>
        <dbReference type="PROSITE-ProRule" id="PRU10141"/>
    </source>
</evidence>
<dbReference type="InterPro" id="IPR049587">
    <property type="entry name" value="TNK-like_SAM"/>
</dbReference>
<dbReference type="InterPro" id="IPR008266">
    <property type="entry name" value="Tyr_kinase_AS"/>
</dbReference>
<dbReference type="FunFam" id="3.30.200.20:FF:000107">
    <property type="entry name" value="Putative activated CDC42 kinase 1"/>
    <property type="match status" value="1"/>
</dbReference>
<gene>
    <name evidence="41" type="primary">Tnk2</name>
    <name evidence="41" type="ORF">FJT64_009326</name>
</gene>
<keyword evidence="42" id="KW-1185">Reference proteome</keyword>
<dbReference type="Pfam" id="PF22931">
    <property type="entry name" value="SAM_TNK"/>
    <property type="match status" value="1"/>
</dbReference>
<dbReference type="Pfam" id="PF09027">
    <property type="entry name" value="GTPase_binding"/>
    <property type="match status" value="1"/>
</dbReference>
<keyword evidence="19" id="KW-0808">Transferase</keyword>
<keyword evidence="23 41" id="KW-0418">Kinase</keyword>
<dbReference type="InterPro" id="IPR036028">
    <property type="entry name" value="SH3-like_dom_sf"/>
</dbReference>
<keyword evidence="28" id="KW-0472">Membrane</keyword>
<dbReference type="PROSITE" id="PS00107">
    <property type="entry name" value="PROTEIN_KINASE_ATP"/>
    <property type="match status" value="1"/>
</dbReference>
<reference evidence="41 42" key="1">
    <citation type="submission" date="2019-07" db="EMBL/GenBank/DDBJ databases">
        <title>Draft genome assembly of a fouling barnacle, Amphibalanus amphitrite (Darwin, 1854): The first reference genome for Thecostraca.</title>
        <authorList>
            <person name="Kim W."/>
        </authorList>
    </citation>
    <scope>NUCLEOTIDE SEQUENCE [LARGE SCALE GENOMIC DNA]</scope>
    <source>
        <strain evidence="41">SNU_AA5</strain>
        <tissue evidence="41">Soma without cirri and trophi</tissue>
    </source>
</reference>
<name>A0A6A4V8W1_AMPAM</name>
<feature type="region of interest" description="Disordered" evidence="39">
    <location>
        <begin position="767"/>
        <end position="861"/>
    </location>
</feature>
<dbReference type="GO" id="GO:0005768">
    <property type="term" value="C:endosome"/>
    <property type="evidence" value="ECO:0007669"/>
    <property type="project" value="UniProtKB-SubCell"/>
</dbReference>
<dbReference type="InterPro" id="IPR011009">
    <property type="entry name" value="Kinase-like_dom_sf"/>
</dbReference>
<dbReference type="InterPro" id="IPR037085">
    <property type="entry name" value="Cdc42-bd-like_dom_sf"/>
</dbReference>
<evidence type="ECO:0000313" key="42">
    <source>
        <dbReference type="Proteomes" id="UP000440578"/>
    </source>
</evidence>
<evidence type="ECO:0000256" key="26">
    <source>
        <dbReference type="ARBA" id="ARBA00022843"/>
    </source>
</evidence>
<feature type="region of interest" description="Disordered" evidence="39">
    <location>
        <begin position="87"/>
        <end position="111"/>
    </location>
</feature>
<dbReference type="SUPFAM" id="SSF50044">
    <property type="entry name" value="SH3-domain"/>
    <property type="match status" value="1"/>
</dbReference>
<keyword evidence="25" id="KW-0460">Magnesium</keyword>
<dbReference type="Pfam" id="PF07714">
    <property type="entry name" value="PK_Tyr_Ser-Thr"/>
    <property type="match status" value="1"/>
</dbReference>
<evidence type="ECO:0000256" key="17">
    <source>
        <dbReference type="ARBA" id="ARBA00022553"/>
    </source>
</evidence>
<keyword evidence="15" id="KW-0963">Cytoplasm</keyword>
<dbReference type="Gene3D" id="1.10.510.10">
    <property type="entry name" value="Transferase(Phosphotransferase) domain 1"/>
    <property type="match status" value="1"/>
</dbReference>
<dbReference type="GO" id="GO:0030659">
    <property type="term" value="C:cytoplasmic vesicle membrane"/>
    <property type="evidence" value="ECO:0007669"/>
    <property type="project" value="UniProtKB-SubCell"/>
</dbReference>
<dbReference type="FunFam" id="1.10.510.10:FF:000080">
    <property type="entry name" value="Putative activated CDC42 kinase 1"/>
    <property type="match status" value="1"/>
</dbReference>
<evidence type="ECO:0000256" key="18">
    <source>
        <dbReference type="ARBA" id="ARBA00022583"/>
    </source>
</evidence>
<evidence type="ECO:0000256" key="14">
    <source>
        <dbReference type="ARBA" id="ARBA00022481"/>
    </source>
</evidence>
<keyword evidence="13" id="KW-1003">Cell membrane</keyword>
<evidence type="ECO:0000256" key="7">
    <source>
        <dbReference type="ARBA" id="ARBA00004514"/>
    </source>
</evidence>
<comment type="subcellular location">
    <subcellularLocation>
        <location evidence="8">Cell junction</location>
        <location evidence="8">Adherens junction</location>
    </subcellularLocation>
    <subcellularLocation>
        <location evidence="6">Cell membrane</location>
    </subcellularLocation>
    <subcellularLocation>
        <location evidence="7">Cytoplasm</location>
        <location evidence="7">Cytosol</location>
    </subcellularLocation>
    <subcellularLocation>
        <location evidence="5">Cytoplasmic vesicle membrane</location>
        <topology evidence="5">Peripheral membrane protein</topology>
        <orientation evidence="5">Cytoplasmic side</orientation>
    </subcellularLocation>
    <subcellularLocation>
        <location evidence="3">Cytoplasmic vesicle</location>
        <location evidence="3">Clathrin-coated vesicle</location>
    </subcellularLocation>
    <subcellularLocation>
        <location evidence="4">Endosome</location>
    </subcellularLocation>
    <subcellularLocation>
        <location evidence="9">Membrane</location>
        <location evidence="9">Clathrin-coated pit</location>
    </subcellularLocation>
    <subcellularLocation>
        <location evidence="2">Nucleus</location>
    </subcellularLocation>
</comment>
<dbReference type="FunFam" id="4.10.680.10:FF:000001">
    <property type="entry name" value="activated CDC42 kinase 1 isoform X1"/>
    <property type="match status" value="1"/>
</dbReference>
<feature type="compositionally biased region" description="Low complexity" evidence="39">
    <location>
        <begin position="88"/>
        <end position="111"/>
    </location>
</feature>
<evidence type="ECO:0000259" key="40">
    <source>
        <dbReference type="PROSITE" id="PS50011"/>
    </source>
</evidence>
<dbReference type="CDD" id="cd14328">
    <property type="entry name" value="UBA_TNK1"/>
    <property type="match status" value="1"/>
</dbReference>
<keyword evidence="22" id="KW-0967">Endosome</keyword>
<dbReference type="GO" id="GO:0030136">
    <property type="term" value="C:clathrin-coated vesicle"/>
    <property type="evidence" value="ECO:0007669"/>
    <property type="project" value="UniProtKB-SubCell"/>
</dbReference>
<dbReference type="GO" id="GO:0006897">
    <property type="term" value="P:endocytosis"/>
    <property type="evidence" value="ECO:0007669"/>
    <property type="project" value="UniProtKB-KW"/>
</dbReference>
<dbReference type="OrthoDB" id="635774at2759"/>
<dbReference type="GO" id="GO:0005886">
    <property type="term" value="C:plasma membrane"/>
    <property type="evidence" value="ECO:0007669"/>
    <property type="project" value="UniProtKB-SubCell"/>
</dbReference>
<feature type="compositionally biased region" description="Low complexity" evidence="39">
    <location>
        <begin position="839"/>
        <end position="856"/>
    </location>
</feature>
<feature type="region of interest" description="Disordered" evidence="39">
    <location>
        <begin position="876"/>
        <end position="895"/>
    </location>
</feature>
<evidence type="ECO:0000256" key="23">
    <source>
        <dbReference type="ARBA" id="ARBA00022777"/>
    </source>
</evidence>
<dbReference type="InterPro" id="IPR055175">
    <property type="entry name" value="ACK/TNK-like_SAM"/>
</dbReference>
<dbReference type="GO" id="GO:0005829">
    <property type="term" value="C:cytosol"/>
    <property type="evidence" value="ECO:0007669"/>
    <property type="project" value="UniProtKB-SubCell"/>
</dbReference>
<keyword evidence="21 38" id="KW-0547">Nucleotide-binding</keyword>
<sequence>MAESEEAEAQWLYEVLKEVQLERFYTRIRDELQVTRLSHFDYVRPEDLEKTGLGRPAARRLIEAVRRRKQQQWRRNLISRLIPLRPRPQQQAAAAQQQGEPAAGADGQEPALSPHTVRLTCLIQEKDLALHERLGDGSFGVVRRGAWSDHAGRSLPVAVKVLKQEVLNQAGVFEDFVKEVEAMHQLTHHNLVTLYGVVLGQPMMMVTELCPLGNLQDYLRKQICRISLLVLSDYARQVAAGMAYLESRRFVHRDLACRNVLLPSAERVKIGDFGLMRAIPLQEDCYVMTEQKKVPFPWCAPESLKTRQFSHASDVWMFGVTLWEMVTFGEEPWVGLNGAQILQKIDSEGERLRQPDACSDQLYQLMLQCWSHRPADRPNFAALVDFLKETRPAVMKASRDYHEEGRLEVHTDDELVIIDGKAENFWWKCQSQSSWEIGFLPHQVVEPFRRRNQDDISRPLRNSFIHTGHGSPMGQTWGSPAFIDEVYLRNPLEPPDIRDERVTRARPIRPVQSSLAKNKRQQKQYNYSKFSNDWSPEEWQHERVESAAAPAVGVGPGGDSPSLLIDLDSGAGGGGSRTAGSGTPPLPAVATAPADRSDPTGSLLDIRDLPEESELATYQNVPALPPPESRQTSQRPIYYAPPPEPTGRYELQHGRGYTRVAPQRPPPPQTAGPAPGGSSEPARDDVSVSSLTPSTLSDSSGAAPGPPPQPPPVSDGQRRPSDPPEAGATEWRAEPAQSATPSGGMAAPVEHRIQSVTSLLDAQFERLGLGGAGPAEPAEPTSCSSPGEYDPFDTSGIVLPPPRAEELVPDSGEEGIEFSPRPRSADGEDRRGEETAVVPYGAGPLGASPAPAGSSSVRPSTLSPEMLSRLEAVVGAPPRPAASTSGTMSFPSGPAATPQLQAELVSRNLQLIARAQVGRSAGTLPPAPPAPLADMYRQQSASLHRLHTAGLGASRFEDNFSPSAPHYGSLQTLTPTVAAPRPASLATPSPARELPSPALLADFDPLLKAPPSATKTAQVRPFQSGRPSPQSAQYQQGGSSPATRTHASPAARAHTTAATTSPHKKAEVPLAVREVLQQLPGVPVSEVRTALHTCGGNIQGAIRFLKVDRLYRLGLATKPQCEAMLCSFNWDVELAASRMLDNL</sequence>
<protein>
    <recommendedName>
        <fullName evidence="36">Activated CDC42 kinase 1</fullName>
        <ecNumber evidence="10">2.7.10.2</ecNumber>
        <ecNumber evidence="11">2.7.11.1</ecNumber>
    </recommendedName>
    <alternativeName>
        <fullName evidence="37">Tyrosine kinase non-receptor protein 2</fullName>
    </alternativeName>
</protein>
<dbReference type="AlphaFoldDB" id="A0A6A4V8W1"/>
<keyword evidence="18" id="KW-0254">Endocytosis</keyword>
<comment type="similarity">
    <text evidence="35">Belongs to the protein kinase superfamily. Tyr protein kinase family.</text>
</comment>
<evidence type="ECO:0000256" key="33">
    <source>
        <dbReference type="ARBA" id="ARBA00047899"/>
    </source>
</evidence>
<organism evidence="41 42">
    <name type="scientific">Amphibalanus amphitrite</name>
    <name type="common">Striped barnacle</name>
    <name type="synonym">Balanus amphitrite</name>
    <dbReference type="NCBI Taxonomy" id="1232801"/>
    <lineage>
        <taxon>Eukaryota</taxon>
        <taxon>Metazoa</taxon>
        <taxon>Ecdysozoa</taxon>
        <taxon>Arthropoda</taxon>
        <taxon>Crustacea</taxon>
        <taxon>Multicrustacea</taxon>
        <taxon>Cirripedia</taxon>
        <taxon>Thoracica</taxon>
        <taxon>Thoracicalcarea</taxon>
        <taxon>Balanomorpha</taxon>
        <taxon>Balanoidea</taxon>
        <taxon>Balanidae</taxon>
        <taxon>Amphibalaninae</taxon>
        <taxon>Amphibalanus</taxon>
    </lineage>
</organism>
<feature type="region of interest" description="Disordered" evidence="39">
    <location>
        <begin position="493"/>
        <end position="523"/>
    </location>
</feature>
<dbReference type="GO" id="GO:0004715">
    <property type="term" value="F:non-membrane spanning protein tyrosine kinase activity"/>
    <property type="evidence" value="ECO:0007669"/>
    <property type="project" value="UniProtKB-EC"/>
</dbReference>
<comment type="cofactor">
    <cofactor evidence="1">
        <name>Mg(2+)</name>
        <dbReference type="ChEBI" id="CHEBI:18420"/>
    </cofactor>
</comment>
<evidence type="ECO:0000256" key="34">
    <source>
        <dbReference type="ARBA" id="ARBA00048679"/>
    </source>
</evidence>
<dbReference type="Gene3D" id="4.10.680.10">
    <property type="entry name" value="Cdc42-like binding domain"/>
    <property type="match status" value="1"/>
</dbReference>
<evidence type="ECO:0000256" key="15">
    <source>
        <dbReference type="ARBA" id="ARBA00022490"/>
    </source>
</evidence>
<evidence type="ECO:0000256" key="10">
    <source>
        <dbReference type="ARBA" id="ARBA00011903"/>
    </source>
</evidence>
<evidence type="ECO:0000256" key="21">
    <source>
        <dbReference type="ARBA" id="ARBA00022741"/>
    </source>
</evidence>
<evidence type="ECO:0000256" key="1">
    <source>
        <dbReference type="ARBA" id="ARBA00001946"/>
    </source>
</evidence>
<dbReference type="InterPro" id="IPR001245">
    <property type="entry name" value="Ser-Thr/Tyr_kinase_cat_dom"/>
</dbReference>
<dbReference type="PANTHER" id="PTHR24418">
    <property type="entry name" value="TYROSINE-PROTEIN KINASE"/>
    <property type="match status" value="1"/>
</dbReference>
<dbReference type="InterPro" id="IPR017441">
    <property type="entry name" value="Protein_kinase_ATP_BS"/>
</dbReference>
<comment type="catalytic activity">
    <reaction evidence="34">
        <text>L-seryl-[protein] + ATP = O-phospho-L-seryl-[protein] + ADP + H(+)</text>
        <dbReference type="Rhea" id="RHEA:17989"/>
        <dbReference type="Rhea" id="RHEA-COMP:9863"/>
        <dbReference type="Rhea" id="RHEA-COMP:11604"/>
        <dbReference type="ChEBI" id="CHEBI:15378"/>
        <dbReference type="ChEBI" id="CHEBI:29999"/>
        <dbReference type="ChEBI" id="CHEBI:30616"/>
        <dbReference type="ChEBI" id="CHEBI:83421"/>
        <dbReference type="ChEBI" id="CHEBI:456216"/>
        <dbReference type="EC" id="2.7.11.1"/>
    </reaction>
</comment>
<keyword evidence="30" id="KW-0168">Coated pit</keyword>
<dbReference type="PROSITE" id="PS00109">
    <property type="entry name" value="PROTEIN_KINASE_TYR"/>
    <property type="match status" value="1"/>
</dbReference>
<keyword evidence="20" id="KW-0479">Metal-binding</keyword>
<evidence type="ECO:0000313" key="41">
    <source>
        <dbReference type="EMBL" id="KAF0292707.1"/>
    </source>
</evidence>
<keyword evidence="31" id="KW-0539">Nucleus</keyword>
<dbReference type="PROSITE" id="PS50011">
    <property type="entry name" value="PROTEIN_KINASE_DOM"/>
    <property type="match status" value="1"/>
</dbReference>
<feature type="compositionally biased region" description="Pro residues" evidence="39">
    <location>
        <begin position="704"/>
        <end position="713"/>
    </location>
</feature>
<dbReference type="EC" id="2.7.11.1" evidence="11"/>
<feature type="compositionally biased region" description="Low complexity" evidence="39">
    <location>
        <begin position="578"/>
        <end position="594"/>
    </location>
</feature>
<keyword evidence="27" id="KW-0965">Cell junction</keyword>
<keyword evidence="12" id="KW-0728">SH3 domain</keyword>
<keyword evidence="26" id="KW-0832">Ubl conjugation</keyword>
<keyword evidence="14" id="KW-0488">Methylation</keyword>
<evidence type="ECO:0000256" key="27">
    <source>
        <dbReference type="ARBA" id="ARBA00022949"/>
    </source>
</evidence>
<evidence type="ECO:0000256" key="13">
    <source>
        <dbReference type="ARBA" id="ARBA00022475"/>
    </source>
</evidence>
<evidence type="ECO:0000256" key="22">
    <source>
        <dbReference type="ARBA" id="ARBA00022753"/>
    </source>
</evidence>
<evidence type="ECO:0000256" key="12">
    <source>
        <dbReference type="ARBA" id="ARBA00022443"/>
    </source>
</evidence>
<feature type="domain" description="Protein kinase" evidence="40">
    <location>
        <begin position="128"/>
        <end position="394"/>
    </location>
</feature>
<evidence type="ECO:0000256" key="11">
    <source>
        <dbReference type="ARBA" id="ARBA00012513"/>
    </source>
</evidence>
<dbReference type="GO" id="GO:0002009">
    <property type="term" value="P:morphogenesis of an epithelium"/>
    <property type="evidence" value="ECO:0007669"/>
    <property type="project" value="UniProtKB-ARBA"/>
</dbReference>
<evidence type="ECO:0000256" key="32">
    <source>
        <dbReference type="ARBA" id="ARBA00023329"/>
    </source>
</evidence>
<accession>A0A6A4V8W1</accession>